<proteinExistence type="predicted"/>
<accession>A0A6J7DTB1</accession>
<feature type="region of interest" description="Disordered" evidence="1">
    <location>
        <begin position="92"/>
        <end position="111"/>
    </location>
</feature>
<gene>
    <name evidence="2" type="ORF">UFOPK3402_00722</name>
</gene>
<name>A0A6J7DTB1_9ZZZZ</name>
<protein>
    <submittedName>
        <fullName evidence="2">Unannotated protein</fullName>
    </submittedName>
</protein>
<evidence type="ECO:0000313" key="2">
    <source>
        <dbReference type="EMBL" id="CAB4871559.1"/>
    </source>
</evidence>
<feature type="region of interest" description="Disordered" evidence="1">
    <location>
        <begin position="133"/>
        <end position="170"/>
    </location>
</feature>
<organism evidence="2">
    <name type="scientific">freshwater metagenome</name>
    <dbReference type="NCBI Taxonomy" id="449393"/>
    <lineage>
        <taxon>unclassified sequences</taxon>
        <taxon>metagenomes</taxon>
        <taxon>ecological metagenomes</taxon>
    </lineage>
</organism>
<dbReference type="EMBL" id="CAFBLS010000071">
    <property type="protein sequence ID" value="CAB4871559.1"/>
    <property type="molecule type" value="Genomic_DNA"/>
</dbReference>
<reference evidence="2" key="1">
    <citation type="submission" date="2020-05" db="EMBL/GenBank/DDBJ databases">
        <authorList>
            <person name="Chiriac C."/>
            <person name="Salcher M."/>
            <person name="Ghai R."/>
            <person name="Kavagutti S V."/>
        </authorList>
    </citation>
    <scope>NUCLEOTIDE SEQUENCE</scope>
</reference>
<evidence type="ECO:0000256" key="1">
    <source>
        <dbReference type="SAM" id="MobiDB-lite"/>
    </source>
</evidence>
<sequence>MRGRLLDRLEQHIDRLVGEPVGVLHHDDVPVGVRRRQRCLLDEVARVVDEIVDPLGPHHLDIGVTVARGGAAGLAHAAAILRADERCGEAGCGRGAPGSRRAGEQPRVGHGRPRLAARAALGVGHRPLQVGDHVVLPDEGLPDAGGGHASSSSGLADNGSPSARSASSASTLAAIVDARPVIEAVASSTR</sequence>
<dbReference type="AlphaFoldDB" id="A0A6J7DTB1"/>
<feature type="compositionally biased region" description="Low complexity" evidence="1">
    <location>
        <begin position="149"/>
        <end position="170"/>
    </location>
</feature>